<organism evidence="1 2">
    <name type="scientific">Pannonibacter tanglangensis</name>
    <dbReference type="NCBI Taxonomy" id="2750084"/>
    <lineage>
        <taxon>Bacteria</taxon>
        <taxon>Pseudomonadati</taxon>
        <taxon>Pseudomonadota</taxon>
        <taxon>Alphaproteobacteria</taxon>
        <taxon>Hyphomicrobiales</taxon>
        <taxon>Stappiaceae</taxon>
        <taxon>Pannonibacter</taxon>
    </lineage>
</organism>
<evidence type="ECO:0000313" key="1">
    <source>
        <dbReference type="EMBL" id="NBN80411.1"/>
    </source>
</evidence>
<keyword evidence="2" id="KW-1185">Reference proteome</keyword>
<dbReference type="Proteomes" id="UP000586722">
    <property type="component" value="Unassembled WGS sequence"/>
</dbReference>
<dbReference type="EMBL" id="JAABLQ010000004">
    <property type="protein sequence ID" value="NBN80411.1"/>
    <property type="molecule type" value="Genomic_DNA"/>
</dbReference>
<dbReference type="RefSeq" id="WP_161677892.1">
    <property type="nucleotide sequence ID" value="NZ_JAABLP010000006.1"/>
</dbReference>
<name>A0A7X5F635_9HYPH</name>
<accession>A0A7X5F635</accession>
<evidence type="ECO:0000313" key="2">
    <source>
        <dbReference type="Proteomes" id="UP000586722"/>
    </source>
</evidence>
<sequence>MTDPLKRFFGTWIFDRDESEFDQGELPQSATLTIEDAFGTLKFTMTSVAADGSSQTDSFVALPNGGETRLGKSGLADAMRHGLRGDNNLVSEALRGGVPIMVADRELSPDGRTLTVTQTVHVTETESFVNTAIYHKAQ</sequence>
<gene>
    <name evidence="1" type="ORF">GWI72_19205</name>
</gene>
<reference evidence="2" key="1">
    <citation type="submission" date="2020-01" db="EMBL/GenBank/DDBJ databases">
        <authorList>
            <person name="Fang Y."/>
            <person name="Sun R."/>
            <person name="Nie L."/>
            <person name="He J."/>
            <person name="Hao L."/>
            <person name="Wang L."/>
            <person name="Su S."/>
            <person name="Lv E."/>
            <person name="Zhang Z."/>
            <person name="Xie R."/>
            <person name="Liu H."/>
        </authorList>
    </citation>
    <scope>NUCLEOTIDE SEQUENCE [LARGE SCALE GENOMIC DNA]</scope>
    <source>
        <strain evidence="2">XCT-53</strain>
    </source>
</reference>
<proteinExistence type="predicted"/>
<protein>
    <submittedName>
        <fullName evidence="1">Uncharacterized protein</fullName>
    </submittedName>
</protein>
<comment type="caution">
    <text evidence="1">The sequence shown here is derived from an EMBL/GenBank/DDBJ whole genome shotgun (WGS) entry which is preliminary data.</text>
</comment>
<dbReference type="AlphaFoldDB" id="A0A7X5F635"/>